<evidence type="ECO:0000256" key="1">
    <source>
        <dbReference type="ARBA" id="ARBA00010641"/>
    </source>
</evidence>
<dbReference type="EMBL" id="FNQM01000007">
    <property type="protein sequence ID" value="SEA59710.1"/>
    <property type="molecule type" value="Genomic_DNA"/>
</dbReference>
<dbReference type="InterPro" id="IPR013325">
    <property type="entry name" value="RNA_pol_sigma_r2"/>
</dbReference>
<dbReference type="PROSITE" id="PS01063">
    <property type="entry name" value="SIGMA70_ECF"/>
    <property type="match status" value="1"/>
</dbReference>
<name>A0A1H4CH91_9RHOB</name>
<evidence type="ECO:0000256" key="5">
    <source>
        <dbReference type="ARBA" id="ARBA00023163"/>
    </source>
</evidence>
<dbReference type="InterPro" id="IPR000838">
    <property type="entry name" value="RNA_pol_sigma70_ECF_CS"/>
</dbReference>
<evidence type="ECO:0000256" key="2">
    <source>
        <dbReference type="ARBA" id="ARBA00023015"/>
    </source>
</evidence>
<gene>
    <name evidence="9" type="ORF">SAMN05444370_10773</name>
</gene>
<dbReference type="PANTHER" id="PTHR43133">
    <property type="entry name" value="RNA POLYMERASE ECF-TYPE SIGMA FACTO"/>
    <property type="match status" value="1"/>
</dbReference>
<keyword evidence="3 6" id="KW-0731">Sigma factor</keyword>
<dbReference type="CDD" id="cd06171">
    <property type="entry name" value="Sigma70_r4"/>
    <property type="match status" value="1"/>
</dbReference>
<keyword evidence="4 6" id="KW-0238">DNA-binding</keyword>
<dbReference type="Gene3D" id="1.10.1740.10">
    <property type="match status" value="1"/>
</dbReference>
<dbReference type="PANTHER" id="PTHR43133:SF25">
    <property type="entry name" value="RNA POLYMERASE SIGMA FACTOR RFAY-RELATED"/>
    <property type="match status" value="1"/>
</dbReference>
<dbReference type="InterPro" id="IPR013249">
    <property type="entry name" value="RNA_pol_sigma70_r4_t2"/>
</dbReference>
<dbReference type="InterPro" id="IPR039425">
    <property type="entry name" value="RNA_pol_sigma-70-like"/>
</dbReference>
<keyword evidence="10" id="KW-1185">Reference proteome</keyword>
<keyword evidence="5 6" id="KW-0804">Transcription</keyword>
<reference evidence="9 10" key="1">
    <citation type="submission" date="2016-10" db="EMBL/GenBank/DDBJ databases">
        <authorList>
            <person name="de Groot N.N."/>
        </authorList>
    </citation>
    <scope>NUCLEOTIDE SEQUENCE [LARGE SCALE GENOMIC DNA]</scope>
    <source>
        <strain evidence="9 10">DSM 15345</strain>
    </source>
</reference>
<protein>
    <recommendedName>
        <fullName evidence="6">RNA polymerase sigma factor</fullName>
    </recommendedName>
</protein>
<evidence type="ECO:0000313" key="10">
    <source>
        <dbReference type="Proteomes" id="UP000198703"/>
    </source>
</evidence>
<dbReference type="AlphaFoldDB" id="A0A1H4CH91"/>
<proteinExistence type="inferred from homology"/>
<accession>A0A1H4CH91</accession>
<evidence type="ECO:0000256" key="6">
    <source>
        <dbReference type="RuleBase" id="RU000716"/>
    </source>
</evidence>
<dbReference type="STRING" id="89524.SAMN05444370_10773"/>
<organism evidence="9 10">
    <name type="scientific">Rubrimonas cliftonensis</name>
    <dbReference type="NCBI Taxonomy" id="89524"/>
    <lineage>
        <taxon>Bacteria</taxon>
        <taxon>Pseudomonadati</taxon>
        <taxon>Pseudomonadota</taxon>
        <taxon>Alphaproteobacteria</taxon>
        <taxon>Rhodobacterales</taxon>
        <taxon>Paracoccaceae</taxon>
        <taxon>Rubrimonas</taxon>
    </lineage>
</organism>
<dbReference type="NCBIfam" id="TIGR02937">
    <property type="entry name" value="sigma70-ECF"/>
    <property type="match status" value="1"/>
</dbReference>
<evidence type="ECO:0000313" key="9">
    <source>
        <dbReference type="EMBL" id="SEA59710.1"/>
    </source>
</evidence>
<evidence type="ECO:0000259" key="8">
    <source>
        <dbReference type="Pfam" id="PF08281"/>
    </source>
</evidence>
<dbReference type="InterPro" id="IPR014284">
    <property type="entry name" value="RNA_pol_sigma-70_dom"/>
</dbReference>
<evidence type="ECO:0000259" key="7">
    <source>
        <dbReference type="Pfam" id="PF04542"/>
    </source>
</evidence>
<dbReference type="GO" id="GO:0003677">
    <property type="term" value="F:DNA binding"/>
    <property type="evidence" value="ECO:0007669"/>
    <property type="project" value="UniProtKB-KW"/>
</dbReference>
<dbReference type="Pfam" id="PF08281">
    <property type="entry name" value="Sigma70_r4_2"/>
    <property type="match status" value="1"/>
</dbReference>
<dbReference type="Proteomes" id="UP000198703">
    <property type="component" value="Unassembled WGS sequence"/>
</dbReference>
<dbReference type="InterPro" id="IPR036388">
    <property type="entry name" value="WH-like_DNA-bd_sf"/>
</dbReference>
<sequence length="186" mass="20170">MSDRHAFHALLGDETPALRAFARSLCHDATLADDLAQETLMKAWAKRDSFRQGTNLRAWLFTILRNTFYSHFRKRRREVSDTDGEHAARLASRPTQDHALALNDFVAALHTLPEDQREALVLVGGAGLSYEEAAEICAVAVGTVKSRVSRARARIAEIMGVENGADLVADAAMDAAVARSIAGAAA</sequence>
<comment type="similarity">
    <text evidence="1 6">Belongs to the sigma-70 factor family. ECF subfamily.</text>
</comment>
<dbReference type="Gene3D" id="1.10.10.10">
    <property type="entry name" value="Winged helix-like DNA-binding domain superfamily/Winged helix DNA-binding domain"/>
    <property type="match status" value="1"/>
</dbReference>
<evidence type="ECO:0000256" key="4">
    <source>
        <dbReference type="ARBA" id="ARBA00023125"/>
    </source>
</evidence>
<dbReference type="InterPro" id="IPR007627">
    <property type="entry name" value="RNA_pol_sigma70_r2"/>
</dbReference>
<dbReference type="SUPFAM" id="SSF88659">
    <property type="entry name" value="Sigma3 and sigma4 domains of RNA polymerase sigma factors"/>
    <property type="match status" value="1"/>
</dbReference>
<dbReference type="OrthoDB" id="9803470at2"/>
<dbReference type="NCBIfam" id="NF009199">
    <property type="entry name" value="PRK12547.1"/>
    <property type="match status" value="1"/>
</dbReference>
<evidence type="ECO:0000256" key="3">
    <source>
        <dbReference type="ARBA" id="ARBA00023082"/>
    </source>
</evidence>
<dbReference type="Pfam" id="PF04542">
    <property type="entry name" value="Sigma70_r2"/>
    <property type="match status" value="1"/>
</dbReference>
<dbReference type="SUPFAM" id="SSF88946">
    <property type="entry name" value="Sigma2 domain of RNA polymerase sigma factors"/>
    <property type="match status" value="1"/>
</dbReference>
<dbReference type="GO" id="GO:0006352">
    <property type="term" value="P:DNA-templated transcription initiation"/>
    <property type="evidence" value="ECO:0007669"/>
    <property type="project" value="InterPro"/>
</dbReference>
<feature type="domain" description="RNA polymerase sigma factor 70 region 4 type 2" evidence="8">
    <location>
        <begin position="104"/>
        <end position="155"/>
    </location>
</feature>
<dbReference type="InterPro" id="IPR013324">
    <property type="entry name" value="RNA_pol_sigma_r3/r4-like"/>
</dbReference>
<dbReference type="GO" id="GO:0016987">
    <property type="term" value="F:sigma factor activity"/>
    <property type="evidence" value="ECO:0007669"/>
    <property type="project" value="UniProtKB-KW"/>
</dbReference>
<keyword evidence="2 6" id="KW-0805">Transcription regulation</keyword>
<dbReference type="RefSeq" id="WP_093254014.1">
    <property type="nucleotide sequence ID" value="NZ_FNQM01000007.1"/>
</dbReference>
<feature type="domain" description="RNA polymerase sigma-70 region 2" evidence="7">
    <location>
        <begin position="16"/>
        <end position="77"/>
    </location>
</feature>